<comment type="similarity">
    <text evidence="1 8">Belongs to the cytidylate kinase family. Type 1 subfamily.</text>
</comment>
<keyword evidence="4 8" id="KW-0418">Kinase</keyword>
<dbReference type="PANTHER" id="PTHR21299">
    <property type="entry name" value="CYTIDYLATE KINASE/PANTOATE-BETA-ALANINE LIGASE"/>
    <property type="match status" value="1"/>
</dbReference>
<comment type="caution">
    <text evidence="11">The sequence shown here is derived from an EMBL/GenBank/DDBJ whole genome shotgun (WGS) entry which is preliminary data.</text>
</comment>
<proteinExistence type="inferred from homology"/>
<evidence type="ECO:0000313" key="12">
    <source>
        <dbReference type="Proteomes" id="UP000542342"/>
    </source>
</evidence>
<evidence type="ECO:0000256" key="9">
    <source>
        <dbReference type="SAM" id="MobiDB-lite"/>
    </source>
</evidence>
<dbReference type="Proteomes" id="UP000542342">
    <property type="component" value="Unassembled WGS sequence"/>
</dbReference>
<evidence type="ECO:0000256" key="3">
    <source>
        <dbReference type="ARBA" id="ARBA00022741"/>
    </source>
</evidence>
<dbReference type="RefSeq" id="WP_194539103.1">
    <property type="nucleotide sequence ID" value="NZ_JACEFB010000012.1"/>
</dbReference>
<dbReference type="CDD" id="cd02020">
    <property type="entry name" value="CMPK"/>
    <property type="match status" value="1"/>
</dbReference>
<dbReference type="EC" id="2.7.4.25" evidence="8"/>
<feature type="region of interest" description="Disordered" evidence="9">
    <location>
        <begin position="169"/>
        <end position="191"/>
    </location>
</feature>
<evidence type="ECO:0000259" key="10">
    <source>
        <dbReference type="Pfam" id="PF02224"/>
    </source>
</evidence>
<dbReference type="InterPro" id="IPR011994">
    <property type="entry name" value="Cytidylate_kinase_dom"/>
</dbReference>
<dbReference type="InterPro" id="IPR003136">
    <property type="entry name" value="Cytidylate_kin"/>
</dbReference>
<gene>
    <name evidence="8" type="primary">cmk</name>
    <name evidence="11" type="ORF">H0921_13820</name>
</gene>
<dbReference type="PANTHER" id="PTHR21299:SF2">
    <property type="entry name" value="CYTIDYLATE KINASE"/>
    <property type="match status" value="1"/>
</dbReference>
<evidence type="ECO:0000256" key="4">
    <source>
        <dbReference type="ARBA" id="ARBA00022777"/>
    </source>
</evidence>
<evidence type="ECO:0000313" key="11">
    <source>
        <dbReference type="EMBL" id="MBA2227235.1"/>
    </source>
</evidence>
<comment type="catalytic activity">
    <reaction evidence="6 8">
        <text>dCMP + ATP = dCDP + ADP</text>
        <dbReference type="Rhea" id="RHEA:25094"/>
        <dbReference type="ChEBI" id="CHEBI:30616"/>
        <dbReference type="ChEBI" id="CHEBI:57566"/>
        <dbReference type="ChEBI" id="CHEBI:58593"/>
        <dbReference type="ChEBI" id="CHEBI:456216"/>
        <dbReference type="EC" id="2.7.4.25"/>
    </reaction>
</comment>
<dbReference type="InterPro" id="IPR027417">
    <property type="entry name" value="P-loop_NTPase"/>
</dbReference>
<dbReference type="Gene3D" id="3.40.50.300">
    <property type="entry name" value="P-loop containing nucleotide triphosphate hydrolases"/>
    <property type="match status" value="1"/>
</dbReference>
<sequence length="224" mass="24980">MVITIDGPAASGKGTAAKALAARLGFDYLDTGAMYRAVAWAALQRGISCSDVEALRTLLPQLHLELTPQGILLDGQDITSHLRTPEVGEGASLVAVIPEVRRWLVELQRRHAQGRHLVTEGRDQGTVVFPDADLKFFLTAELPTRARRRWLELQQRGLATDYETVLHELQQRDTRDSTRSDSPLRQPPDAILIDSTHLTPQQVLDIMELHARQRLPIPPSQRPL</sequence>
<dbReference type="GO" id="GO:0036431">
    <property type="term" value="F:dCMP kinase activity"/>
    <property type="evidence" value="ECO:0007669"/>
    <property type="project" value="InterPro"/>
</dbReference>
<comment type="catalytic activity">
    <reaction evidence="7 8">
        <text>CMP + ATP = CDP + ADP</text>
        <dbReference type="Rhea" id="RHEA:11600"/>
        <dbReference type="ChEBI" id="CHEBI:30616"/>
        <dbReference type="ChEBI" id="CHEBI:58069"/>
        <dbReference type="ChEBI" id="CHEBI:60377"/>
        <dbReference type="ChEBI" id="CHEBI:456216"/>
        <dbReference type="EC" id="2.7.4.25"/>
    </reaction>
</comment>
<evidence type="ECO:0000256" key="1">
    <source>
        <dbReference type="ARBA" id="ARBA00009427"/>
    </source>
</evidence>
<dbReference type="Pfam" id="PF02224">
    <property type="entry name" value="Cytidylate_kin"/>
    <property type="match status" value="1"/>
</dbReference>
<accession>A0A7V8VFS6</accession>
<keyword evidence="12" id="KW-1185">Reference proteome</keyword>
<keyword evidence="8" id="KW-0963">Cytoplasm</keyword>
<organism evidence="11 12">
    <name type="scientific">Thermogemmata fonticola</name>
    <dbReference type="NCBI Taxonomy" id="2755323"/>
    <lineage>
        <taxon>Bacteria</taxon>
        <taxon>Pseudomonadati</taxon>
        <taxon>Planctomycetota</taxon>
        <taxon>Planctomycetia</taxon>
        <taxon>Gemmatales</taxon>
        <taxon>Gemmataceae</taxon>
        <taxon>Thermogemmata</taxon>
    </lineage>
</organism>
<feature type="compositionally biased region" description="Basic and acidic residues" evidence="9">
    <location>
        <begin position="169"/>
        <end position="179"/>
    </location>
</feature>
<dbReference type="GO" id="GO:0006220">
    <property type="term" value="P:pyrimidine nucleotide metabolic process"/>
    <property type="evidence" value="ECO:0007669"/>
    <property type="project" value="UniProtKB-UniRule"/>
</dbReference>
<name>A0A7V8VFS6_9BACT</name>
<dbReference type="NCBIfam" id="TIGR00017">
    <property type="entry name" value="cmk"/>
    <property type="match status" value="1"/>
</dbReference>
<keyword evidence="2 8" id="KW-0808">Transferase</keyword>
<comment type="subcellular location">
    <subcellularLocation>
        <location evidence="8">Cytoplasm</location>
    </subcellularLocation>
</comment>
<dbReference type="AlphaFoldDB" id="A0A7V8VFS6"/>
<dbReference type="HAMAP" id="MF_00238">
    <property type="entry name" value="Cytidyl_kinase_type1"/>
    <property type="match status" value="1"/>
</dbReference>
<evidence type="ECO:0000256" key="6">
    <source>
        <dbReference type="ARBA" id="ARBA00047615"/>
    </source>
</evidence>
<evidence type="ECO:0000256" key="7">
    <source>
        <dbReference type="ARBA" id="ARBA00048478"/>
    </source>
</evidence>
<feature type="domain" description="Cytidylate kinase" evidence="10">
    <location>
        <begin position="3"/>
        <end position="207"/>
    </location>
</feature>
<keyword evidence="5 8" id="KW-0067">ATP-binding</keyword>
<dbReference type="GO" id="GO:0005524">
    <property type="term" value="F:ATP binding"/>
    <property type="evidence" value="ECO:0007669"/>
    <property type="project" value="UniProtKB-UniRule"/>
</dbReference>
<keyword evidence="3 8" id="KW-0547">Nucleotide-binding</keyword>
<dbReference type="EMBL" id="JACEFB010000012">
    <property type="protein sequence ID" value="MBA2227235.1"/>
    <property type="molecule type" value="Genomic_DNA"/>
</dbReference>
<evidence type="ECO:0000256" key="2">
    <source>
        <dbReference type="ARBA" id="ARBA00022679"/>
    </source>
</evidence>
<dbReference type="GO" id="GO:0005829">
    <property type="term" value="C:cytosol"/>
    <property type="evidence" value="ECO:0007669"/>
    <property type="project" value="TreeGrafter"/>
</dbReference>
<feature type="binding site" evidence="8">
    <location>
        <begin position="7"/>
        <end position="15"/>
    </location>
    <ligand>
        <name>ATP</name>
        <dbReference type="ChEBI" id="CHEBI:30616"/>
    </ligand>
</feature>
<reference evidence="11 12" key="1">
    <citation type="submission" date="2020-07" db="EMBL/GenBank/DDBJ databases">
        <title>Thermogemmata thermophila gen. nov., sp. nov., a novel moderate thermophilic planctomycete from a Kamchatka hot spring.</title>
        <authorList>
            <person name="Elcheninov A.G."/>
            <person name="Podosokorskaya O.A."/>
            <person name="Kovaleva O.L."/>
            <person name="Novikov A."/>
            <person name="Bonch-Osmolovskaya E.A."/>
            <person name="Toshchakov S.V."/>
            <person name="Kublanov I.V."/>
        </authorList>
    </citation>
    <scope>NUCLEOTIDE SEQUENCE [LARGE SCALE GENOMIC DNA]</scope>
    <source>
        <strain evidence="11 12">2918</strain>
    </source>
</reference>
<evidence type="ECO:0000256" key="5">
    <source>
        <dbReference type="ARBA" id="ARBA00022840"/>
    </source>
</evidence>
<dbReference type="SUPFAM" id="SSF52540">
    <property type="entry name" value="P-loop containing nucleoside triphosphate hydrolases"/>
    <property type="match status" value="1"/>
</dbReference>
<dbReference type="GO" id="GO:0015949">
    <property type="term" value="P:nucleobase-containing small molecule interconversion"/>
    <property type="evidence" value="ECO:0007669"/>
    <property type="project" value="TreeGrafter"/>
</dbReference>
<evidence type="ECO:0000256" key="8">
    <source>
        <dbReference type="HAMAP-Rule" id="MF_00238"/>
    </source>
</evidence>
<protein>
    <recommendedName>
        <fullName evidence="8">Cytidylate kinase</fullName>
        <shortName evidence="8">CK</shortName>
        <ecNumber evidence="8">2.7.4.25</ecNumber>
    </recommendedName>
    <alternativeName>
        <fullName evidence="8">Cytidine monophosphate kinase</fullName>
        <shortName evidence="8">CMP kinase</shortName>
    </alternativeName>
</protein>